<dbReference type="eggNOG" id="COG1521">
    <property type="taxonomic scope" value="Bacteria"/>
</dbReference>
<dbReference type="Gene3D" id="3.30.420.40">
    <property type="match status" value="2"/>
</dbReference>
<comment type="function">
    <text evidence="16">Catalyzes the phosphorylation of pantothenate (Pan), the first step in CoA biosynthesis.</text>
</comment>
<dbReference type="PANTHER" id="PTHR34265:SF1">
    <property type="entry name" value="TYPE III PANTOTHENATE KINASE"/>
    <property type="match status" value="1"/>
</dbReference>
<evidence type="ECO:0000256" key="4">
    <source>
        <dbReference type="ARBA" id="ARBA00005225"/>
    </source>
</evidence>
<evidence type="ECO:0000256" key="2">
    <source>
        <dbReference type="ARBA" id="ARBA00001958"/>
    </source>
</evidence>
<dbReference type="Proteomes" id="UP000000787">
    <property type="component" value="Chromosome"/>
</dbReference>
<reference evidence="17 18" key="1">
    <citation type="journal article" date="2011" name="Stand. Genomic Sci.">
        <title>Complete genome sequence of the filamentous gliding predatory bacterium Herpetosiphon aurantiacus type strain (114-95(T)).</title>
        <authorList>
            <person name="Kiss H."/>
            <person name="Nett M."/>
            <person name="Domin N."/>
            <person name="Martin K."/>
            <person name="Maresca J.A."/>
            <person name="Copeland A."/>
            <person name="Lapidus A."/>
            <person name="Lucas S."/>
            <person name="Berry K.W."/>
            <person name="Glavina Del Rio T."/>
            <person name="Dalin E."/>
            <person name="Tice H."/>
            <person name="Pitluck S."/>
            <person name="Richardson P."/>
            <person name="Bruce D."/>
            <person name="Goodwin L."/>
            <person name="Han C."/>
            <person name="Detter J.C."/>
            <person name="Schmutz J."/>
            <person name="Brettin T."/>
            <person name="Land M."/>
            <person name="Hauser L."/>
            <person name="Kyrpides N.C."/>
            <person name="Ivanova N."/>
            <person name="Goker M."/>
            <person name="Woyke T."/>
            <person name="Klenk H.P."/>
            <person name="Bryant D.A."/>
        </authorList>
    </citation>
    <scope>NUCLEOTIDE SEQUENCE [LARGE SCALE GENOMIC DNA]</scope>
    <source>
        <strain evidence="18">ATCC 23779 / DSM 785 / 114-95</strain>
    </source>
</reference>
<dbReference type="STRING" id="316274.Haur_3611"/>
<evidence type="ECO:0000256" key="14">
    <source>
        <dbReference type="ARBA" id="ARBA00038036"/>
    </source>
</evidence>
<feature type="binding site" evidence="16">
    <location>
        <begin position="112"/>
        <end position="115"/>
    </location>
    <ligand>
        <name>substrate</name>
    </ligand>
</feature>
<keyword evidence="18" id="KW-1185">Reference proteome</keyword>
<dbReference type="EMBL" id="CP000875">
    <property type="protein sequence ID" value="ABX06247.1"/>
    <property type="molecule type" value="Genomic_DNA"/>
</dbReference>
<comment type="subunit">
    <text evidence="5 16">Homodimer.</text>
</comment>
<evidence type="ECO:0000256" key="15">
    <source>
        <dbReference type="ARBA" id="ARBA00040883"/>
    </source>
</evidence>
<accession>A9B636</accession>
<evidence type="ECO:0000256" key="5">
    <source>
        <dbReference type="ARBA" id="ARBA00011738"/>
    </source>
</evidence>
<feature type="binding site" evidence="16">
    <location>
        <begin position="11"/>
        <end position="18"/>
    </location>
    <ligand>
        <name>ATP</name>
        <dbReference type="ChEBI" id="CHEBI:30616"/>
    </ligand>
</feature>
<comment type="similarity">
    <text evidence="14 16">Belongs to the type III pantothenate kinase family.</text>
</comment>
<dbReference type="NCBIfam" id="NF009855">
    <property type="entry name" value="PRK13321.1"/>
    <property type="match status" value="1"/>
</dbReference>
<keyword evidence="7 16" id="KW-0963">Cytoplasm</keyword>
<feature type="active site" description="Proton acceptor" evidence="16">
    <location>
        <position position="114"/>
    </location>
</feature>
<comment type="caution">
    <text evidence="16">Lacks conserved residue(s) required for the propagation of feature annotation.</text>
</comment>
<evidence type="ECO:0000256" key="12">
    <source>
        <dbReference type="ARBA" id="ARBA00022958"/>
    </source>
</evidence>
<dbReference type="GO" id="GO:0005524">
    <property type="term" value="F:ATP binding"/>
    <property type="evidence" value="ECO:0007669"/>
    <property type="project" value="UniProtKB-UniRule"/>
</dbReference>
<dbReference type="InterPro" id="IPR004619">
    <property type="entry name" value="Type_III_PanK"/>
</dbReference>
<dbReference type="SUPFAM" id="SSF53067">
    <property type="entry name" value="Actin-like ATPase domain"/>
    <property type="match status" value="2"/>
</dbReference>
<evidence type="ECO:0000256" key="7">
    <source>
        <dbReference type="ARBA" id="ARBA00022490"/>
    </source>
</evidence>
<feature type="binding site" evidence="16">
    <location>
        <position position="189"/>
    </location>
    <ligand>
        <name>substrate</name>
    </ligand>
</feature>
<dbReference type="GO" id="GO:0004594">
    <property type="term" value="F:pantothenate kinase activity"/>
    <property type="evidence" value="ECO:0007669"/>
    <property type="project" value="UniProtKB-UniRule"/>
</dbReference>
<comment type="pathway">
    <text evidence="4 16">Cofactor biosynthesis; coenzyme A biosynthesis; CoA from (R)-pantothenate: step 1/5.</text>
</comment>
<dbReference type="Pfam" id="PF03309">
    <property type="entry name" value="Pan_kinase"/>
    <property type="match status" value="1"/>
</dbReference>
<dbReference type="InterPro" id="IPR043129">
    <property type="entry name" value="ATPase_NBD"/>
</dbReference>
<dbReference type="UniPathway" id="UPA00241">
    <property type="reaction ID" value="UER00352"/>
</dbReference>
<dbReference type="InParanoid" id="A9B636"/>
<keyword evidence="11 16" id="KW-0067">ATP-binding</keyword>
<proteinExistence type="inferred from homology"/>
<keyword evidence="9 16" id="KW-0547">Nucleotide-binding</keyword>
<comment type="subcellular location">
    <subcellularLocation>
        <location evidence="3 16">Cytoplasm</location>
    </subcellularLocation>
</comment>
<dbReference type="HAMAP" id="MF_01274">
    <property type="entry name" value="Pantothen_kinase_3"/>
    <property type="match status" value="1"/>
</dbReference>
<comment type="cofactor">
    <cofactor evidence="16">
        <name>NH4(+)</name>
        <dbReference type="ChEBI" id="CHEBI:28938"/>
    </cofactor>
    <cofactor evidence="16">
        <name>K(+)</name>
        <dbReference type="ChEBI" id="CHEBI:29103"/>
    </cofactor>
    <text evidence="16">A monovalent cation. Ammonium or potassium.</text>
</comment>
<dbReference type="NCBIfam" id="NF009848">
    <property type="entry name" value="PRK13318.1-6"/>
    <property type="match status" value="1"/>
</dbReference>
<keyword evidence="10 16" id="KW-0418">Kinase</keyword>
<gene>
    <name evidence="16" type="primary">coaX</name>
    <name evidence="17" type="ordered locus">Haur_3611</name>
</gene>
<dbReference type="FunCoup" id="A9B636">
    <property type="interactions" value="404"/>
</dbReference>
<keyword evidence="8 16" id="KW-0808">Transferase</keyword>
<feature type="binding site" evidence="16">
    <location>
        <position position="137"/>
    </location>
    <ligand>
        <name>ATP</name>
        <dbReference type="ChEBI" id="CHEBI:30616"/>
    </ligand>
</feature>
<organism evidence="17 18">
    <name type="scientific">Herpetosiphon aurantiacus (strain ATCC 23779 / DSM 785 / 114-95)</name>
    <dbReference type="NCBI Taxonomy" id="316274"/>
    <lineage>
        <taxon>Bacteria</taxon>
        <taxon>Bacillati</taxon>
        <taxon>Chloroflexota</taxon>
        <taxon>Chloroflexia</taxon>
        <taxon>Herpetosiphonales</taxon>
        <taxon>Herpetosiphonaceae</taxon>
        <taxon>Herpetosiphon</taxon>
    </lineage>
</organism>
<name>A9B636_HERA2</name>
<evidence type="ECO:0000256" key="9">
    <source>
        <dbReference type="ARBA" id="ARBA00022741"/>
    </source>
</evidence>
<dbReference type="CDD" id="cd24015">
    <property type="entry name" value="ASKHA_NBD_PanK-III"/>
    <property type="match status" value="1"/>
</dbReference>
<sequence length="264" mass="28565">MWKSRMLITIDIGNTNSKIAAWDGDQMVAHWRLSTQRQKLTDEYAVLVRSLFELRGIAINQIEGCAISCVVPPLTSVFSELSRTYLNVEPVVIGPGIKTGMRLLIDTPRELGADRVANSVAAFRRYGGPVIAIAFGTATAFDVISTEGDYIGGAIAPGIGISADALFRAAAKLYHVELARPPRVIGKNTSHYMQSGIVLGYAGLVEGLVTRMWQELGTRGTVVATGGQAEVIADIIAGETHVIDHVDPWLTHEGLKMIHAMNRQ</sequence>
<evidence type="ECO:0000256" key="13">
    <source>
        <dbReference type="ARBA" id="ARBA00022993"/>
    </source>
</evidence>
<dbReference type="GO" id="GO:0005737">
    <property type="term" value="C:cytoplasm"/>
    <property type="evidence" value="ECO:0007669"/>
    <property type="project" value="UniProtKB-SubCell"/>
</dbReference>
<dbReference type="PANTHER" id="PTHR34265">
    <property type="entry name" value="TYPE III PANTOTHENATE KINASE"/>
    <property type="match status" value="1"/>
</dbReference>
<keyword evidence="12 16" id="KW-0630">Potassium</keyword>
<protein>
    <recommendedName>
        <fullName evidence="15 16">Type III pantothenate kinase</fullName>
        <ecNumber evidence="6 16">2.7.1.33</ecNumber>
    </recommendedName>
    <alternativeName>
        <fullName evidence="16">PanK-III</fullName>
    </alternativeName>
    <alternativeName>
        <fullName evidence="16">Pantothenic acid kinase</fullName>
    </alternativeName>
</protein>
<evidence type="ECO:0000256" key="3">
    <source>
        <dbReference type="ARBA" id="ARBA00004496"/>
    </source>
</evidence>
<evidence type="ECO:0000256" key="16">
    <source>
        <dbReference type="HAMAP-Rule" id="MF_01274"/>
    </source>
</evidence>
<evidence type="ECO:0000256" key="1">
    <source>
        <dbReference type="ARBA" id="ARBA00001206"/>
    </source>
</evidence>
<dbReference type="KEGG" id="hau:Haur_3611"/>
<evidence type="ECO:0000256" key="8">
    <source>
        <dbReference type="ARBA" id="ARBA00022679"/>
    </source>
</evidence>
<comment type="catalytic activity">
    <reaction evidence="1 16">
        <text>(R)-pantothenate + ATP = (R)-4'-phosphopantothenate + ADP + H(+)</text>
        <dbReference type="Rhea" id="RHEA:16373"/>
        <dbReference type="ChEBI" id="CHEBI:10986"/>
        <dbReference type="ChEBI" id="CHEBI:15378"/>
        <dbReference type="ChEBI" id="CHEBI:29032"/>
        <dbReference type="ChEBI" id="CHEBI:30616"/>
        <dbReference type="ChEBI" id="CHEBI:456216"/>
        <dbReference type="EC" id="2.7.1.33"/>
    </reaction>
</comment>
<evidence type="ECO:0000256" key="11">
    <source>
        <dbReference type="ARBA" id="ARBA00022840"/>
    </source>
</evidence>
<dbReference type="EC" id="2.7.1.33" evidence="6 16"/>
<dbReference type="HOGENOM" id="CLU_066627_1_0_0"/>
<dbReference type="NCBIfam" id="TIGR00671">
    <property type="entry name" value="baf"/>
    <property type="match status" value="1"/>
</dbReference>
<evidence type="ECO:0000313" key="17">
    <source>
        <dbReference type="EMBL" id="ABX06247.1"/>
    </source>
</evidence>
<evidence type="ECO:0000256" key="6">
    <source>
        <dbReference type="ARBA" id="ARBA00012102"/>
    </source>
</evidence>
<dbReference type="AlphaFoldDB" id="A9B636"/>
<comment type="cofactor">
    <cofactor evidence="2">
        <name>K(+)</name>
        <dbReference type="ChEBI" id="CHEBI:29103"/>
    </cofactor>
</comment>
<evidence type="ECO:0000256" key="10">
    <source>
        <dbReference type="ARBA" id="ARBA00022777"/>
    </source>
</evidence>
<evidence type="ECO:0000313" key="18">
    <source>
        <dbReference type="Proteomes" id="UP000000787"/>
    </source>
</evidence>
<dbReference type="GO" id="GO:0015937">
    <property type="term" value="P:coenzyme A biosynthetic process"/>
    <property type="evidence" value="ECO:0007669"/>
    <property type="project" value="UniProtKB-UniRule"/>
</dbReference>
<keyword evidence="13 16" id="KW-0173">Coenzyme A biosynthesis</keyword>